<dbReference type="InterPro" id="IPR051312">
    <property type="entry name" value="Diverse_Substr_Oxidored"/>
</dbReference>
<dbReference type="PANTHER" id="PTHR42659:SF2">
    <property type="entry name" value="XANTHINE DEHYDROGENASE SUBUNIT C-RELATED"/>
    <property type="match status" value="1"/>
</dbReference>
<evidence type="ECO:0000313" key="5">
    <source>
        <dbReference type="EMBL" id="SOC22526.1"/>
    </source>
</evidence>
<evidence type="ECO:0000256" key="1">
    <source>
        <dbReference type="ARBA" id="ARBA00022630"/>
    </source>
</evidence>
<dbReference type="PROSITE" id="PS51387">
    <property type="entry name" value="FAD_PCMH"/>
    <property type="match status" value="1"/>
</dbReference>
<dbReference type="Gene3D" id="3.30.465.10">
    <property type="match status" value="1"/>
</dbReference>
<dbReference type="STRING" id="538381.GCA_001696535_00839"/>
<reference evidence="5 6" key="1">
    <citation type="submission" date="2017-08" db="EMBL/GenBank/DDBJ databases">
        <authorList>
            <person name="de Groot N.N."/>
        </authorList>
    </citation>
    <scope>NUCLEOTIDE SEQUENCE [LARGE SCALE GENOMIC DNA]</scope>
    <source>
        <strain evidence="5 6">USBA 352</strain>
    </source>
</reference>
<dbReference type="FunFam" id="3.30.465.10:FF:000017">
    <property type="entry name" value="Xanthine dehydrogenase, FAD binding subunit"/>
    <property type="match status" value="1"/>
</dbReference>
<proteinExistence type="predicted"/>
<dbReference type="GO" id="GO:0071949">
    <property type="term" value="F:FAD binding"/>
    <property type="evidence" value="ECO:0007669"/>
    <property type="project" value="InterPro"/>
</dbReference>
<evidence type="ECO:0000256" key="3">
    <source>
        <dbReference type="ARBA" id="ARBA00023002"/>
    </source>
</evidence>
<gene>
    <name evidence="5" type="ORF">SAMN05421512_11288</name>
</gene>
<protein>
    <submittedName>
        <fullName evidence="5">Carbon-monoxide dehydrogenase medium subunit</fullName>
    </submittedName>
</protein>
<dbReference type="InterPro" id="IPR036683">
    <property type="entry name" value="CO_DH_flav_C_dom_sf"/>
</dbReference>
<name>A0A285TJN3_9HYPH</name>
<keyword evidence="3" id="KW-0560">Oxidoreductase</keyword>
<sequence>MKAAAAGYIRANDLVHAISLLEQSRGEARILAGGQSLIASLNLRLAGETALIDINGVAELSGIELVGDRLRIGALTRHRELATSDLVARHVPAIAQAAPLIAHAAIRNRGTIGGSLAYADPAAELPACMLALDAEIVLRGPAGERRVRAGDFFIDLFTTDLAEDEMIVAVEVPVVVAGERQTTMELARRSGDYALAGIVLVDRPSGVRAAFFGVGPTPVLATAAMAAIDGGASADEAAELLADDLQPLDDVHAPAAVRLHLARVLLRRALAATRS</sequence>
<dbReference type="EMBL" id="OBML01000012">
    <property type="protein sequence ID" value="SOC22526.1"/>
    <property type="molecule type" value="Genomic_DNA"/>
</dbReference>
<dbReference type="InterPro" id="IPR016166">
    <property type="entry name" value="FAD-bd_PCMH"/>
</dbReference>
<dbReference type="GO" id="GO:0016491">
    <property type="term" value="F:oxidoreductase activity"/>
    <property type="evidence" value="ECO:0007669"/>
    <property type="project" value="UniProtKB-KW"/>
</dbReference>
<dbReference type="Proteomes" id="UP000219331">
    <property type="component" value="Unassembled WGS sequence"/>
</dbReference>
<dbReference type="InterPro" id="IPR036318">
    <property type="entry name" value="FAD-bd_PCMH-like_sf"/>
</dbReference>
<dbReference type="Pfam" id="PF00941">
    <property type="entry name" value="FAD_binding_5"/>
    <property type="match status" value="1"/>
</dbReference>
<dbReference type="OrthoDB" id="9793944at2"/>
<dbReference type="Gene3D" id="3.30.390.50">
    <property type="entry name" value="CO dehydrogenase flavoprotein, C-terminal domain"/>
    <property type="match status" value="1"/>
</dbReference>
<dbReference type="SUPFAM" id="SSF56176">
    <property type="entry name" value="FAD-binding/transporter-associated domain-like"/>
    <property type="match status" value="1"/>
</dbReference>
<accession>A0A285TJN3</accession>
<keyword evidence="1" id="KW-0285">Flavoprotein</keyword>
<dbReference type="AlphaFoldDB" id="A0A285TJN3"/>
<keyword evidence="6" id="KW-1185">Reference proteome</keyword>
<evidence type="ECO:0000256" key="2">
    <source>
        <dbReference type="ARBA" id="ARBA00022827"/>
    </source>
</evidence>
<dbReference type="Pfam" id="PF03450">
    <property type="entry name" value="CO_deh_flav_C"/>
    <property type="match status" value="1"/>
</dbReference>
<dbReference type="InterPro" id="IPR005107">
    <property type="entry name" value="CO_DH_flav_C"/>
</dbReference>
<dbReference type="InterPro" id="IPR016167">
    <property type="entry name" value="FAD-bd_PCMH_sub1"/>
</dbReference>
<dbReference type="Gene3D" id="3.30.43.10">
    <property type="entry name" value="Uridine Diphospho-n-acetylenolpyruvylglucosamine Reductase, domain 2"/>
    <property type="match status" value="1"/>
</dbReference>
<evidence type="ECO:0000313" key="6">
    <source>
        <dbReference type="Proteomes" id="UP000219331"/>
    </source>
</evidence>
<dbReference type="SUPFAM" id="SSF55447">
    <property type="entry name" value="CO dehydrogenase flavoprotein C-terminal domain-like"/>
    <property type="match status" value="1"/>
</dbReference>
<evidence type="ECO:0000259" key="4">
    <source>
        <dbReference type="PROSITE" id="PS51387"/>
    </source>
</evidence>
<dbReference type="PANTHER" id="PTHR42659">
    <property type="entry name" value="XANTHINE DEHYDROGENASE SUBUNIT C-RELATED"/>
    <property type="match status" value="1"/>
</dbReference>
<dbReference type="InterPro" id="IPR002346">
    <property type="entry name" value="Mopterin_DH_FAD-bd"/>
</dbReference>
<organism evidence="5 6">
    <name type="scientific">Stappia indica</name>
    <dbReference type="NCBI Taxonomy" id="538381"/>
    <lineage>
        <taxon>Bacteria</taxon>
        <taxon>Pseudomonadati</taxon>
        <taxon>Pseudomonadota</taxon>
        <taxon>Alphaproteobacteria</taxon>
        <taxon>Hyphomicrobiales</taxon>
        <taxon>Stappiaceae</taxon>
        <taxon>Stappia</taxon>
    </lineage>
</organism>
<dbReference type="RefSeq" id="WP_097176122.1">
    <property type="nucleotide sequence ID" value="NZ_OBML01000012.1"/>
</dbReference>
<dbReference type="SMART" id="SM01092">
    <property type="entry name" value="CO_deh_flav_C"/>
    <property type="match status" value="1"/>
</dbReference>
<dbReference type="InterPro" id="IPR016169">
    <property type="entry name" value="FAD-bd_PCMH_sub2"/>
</dbReference>
<keyword evidence="2" id="KW-0274">FAD</keyword>
<feature type="domain" description="FAD-binding PCMH-type" evidence="4">
    <location>
        <begin position="1"/>
        <end position="177"/>
    </location>
</feature>